<organism evidence="3 4">
    <name type="scientific">Brassica campestris</name>
    <name type="common">Field mustard</name>
    <dbReference type="NCBI Taxonomy" id="3711"/>
    <lineage>
        <taxon>Eukaryota</taxon>
        <taxon>Viridiplantae</taxon>
        <taxon>Streptophyta</taxon>
        <taxon>Embryophyta</taxon>
        <taxon>Tracheophyta</taxon>
        <taxon>Spermatophyta</taxon>
        <taxon>Magnoliopsida</taxon>
        <taxon>eudicotyledons</taxon>
        <taxon>Gunneridae</taxon>
        <taxon>Pentapetalae</taxon>
        <taxon>rosids</taxon>
        <taxon>malvids</taxon>
        <taxon>Brassicales</taxon>
        <taxon>Brassicaceae</taxon>
        <taxon>Brassiceae</taxon>
        <taxon>Brassica</taxon>
    </lineage>
</organism>
<dbReference type="EMBL" id="LS974619">
    <property type="protein sequence ID" value="CAG7883255.1"/>
    <property type="molecule type" value="Genomic_DNA"/>
</dbReference>
<proteinExistence type="predicted"/>
<evidence type="ECO:0000259" key="2">
    <source>
        <dbReference type="Pfam" id="PF02721"/>
    </source>
</evidence>
<protein>
    <recommendedName>
        <fullName evidence="2">Replication protein A 70 kDa DNA-binding subunit B/D first OB fold domain-containing protein</fullName>
    </recommendedName>
</protein>
<dbReference type="InterPro" id="IPR003871">
    <property type="entry name" value="RFA1B/D_OB_1st"/>
</dbReference>
<sequence>MPPVTNREITFLNDLKPYKTTWKVEVKVLHLWEQHSNCPGGDTLEFILEDKMVLFNDHDKEYNDSEDFSTCSSKRKERDADLNDMNSTSKKLCAKNIKTEKTND</sequence>
<dbReference type="AlphaFoldDB" id="A0A8D9LQT8"/>
<dbReference type="Proteomes" id="UP000694005">
    <property type="component" value="Chromosome A03"/>
</dbReference>
<dbReference type="Pfam" id="PF02721">
    <property type="entry name" value="DUF223"/>
    <property type="match status" value="1"/>
</dbReference>
<dbReference type="Gramene" id="A03p45980.2_BraZ1">
    <property type="protein sequence ID" value="A03p45980.2_BraZ1.CDS"/>
    <property type="gene ID" value="A03g45980.2_BraZ1"/>
</dbReference>
<evidence type="ECO:0000313" key="3">
    <source>
        <dbReference type="EMBL" id="CAG7883255.1"/>
    </source>
</evidence>
<feature type="region of interest" description="Disordered" evidence="1">
    <location>
        <begin position="64"/>
        <end position="85"/>
    </location>
</feature>
<gene>
    <name evidence="3" type="ORF">BRAPAZ1V2_A03P45980.2</name>
</gene>
<feature type="domain" description="Replication protein A 70 kDa DNA-binding subunit B/D first OB fold" evidence="2">
    <location>
        <begin position="10"/>
        <end position="51"/>
    </location>
</feature>
<accession>A0A8D9LQT8</accession>
<evidence type="ECO:0000256" key="1">
    <source>
        <dbReference type="SAM" id="MobiDB-lite"/>
    </source>
</evidence>
<name>A0A8D9LQT8_BRACM</name>
<reference evidence="3 4" key="1">
    <citation type="submission" date="2021-07" db="EMBL/GenBank/DDBJ databases">
        <authorList>
            <consortium name="Genoscope - CEA"/>
            <person name="William W."/>
        </authorList>
    </citation>
    <scope>NUCLEOTIDE SEQUENCE [LARGE SCALE GENOMIC DNA]</scope>
</reference>
<evidence type="ECO:0000313" key="4">
    <source>
        <dbReference type="Proteomes" id="UP000694005"/>
    </source>
</evidence>